<dbReference type="AlphaFoldDB" id="A0A3N4HEH8"/>
<keyword evidence="1" id="KW-1133">Transmembrane helix</keyword>
<keyword evidence="3" id="KW-1185">Reference proteome</keyword>
<sequence>MDNGMSVPKAVVFETAGLGAGIATGALVGAAVGGPVGALVGAGLGIVALTATTSAIQWLWK</sequence>
<reference evidence="2 3" key="1">
    <citation type="submission" date="2018-11" db="EMBL/GenBank/DDBJ databases">
        <title>Draft genome sequence of Gordonia sp. RS15-1S isolated from rice stems.</title>
        <authorList>
            <person name="Muangham S."/>
        </authorList>
    </citation>
    <scope>NUCLEOTIDE SEQUENCE [LARGE SCALE GENOMIC DNA]</scope>
    <source>
        <strain evidence="2 3">RS15-1S</strain>
    </source>
</reference>
<evidence type="ECO:0000313" key="3">
    <source>
        <dbReference type="Proteomes" id="UP000267536"/>
    </source>
</evidence>
<keyword evidence="1" id="KW-0812">Transmembrane</keyword>
<dbReference type="Proteomes" id="UP000267536">
    <property type="component" value="Unassembled WGS sequence"/>
</dbReference>
<accession>A0A3N4HEH8</accession>
<organism evidence="2 3">
    <name type="scientific">Gordonia oryzae</name>
    <dbReference type="NCBI Taxonomy" id="2487349"/>
    <lineage>
        <taxon>Bacteria</taxon>
        <taxon>Bacillati</taxon>
        <taxon>Actinomycetota</taxon>
        <taxon>Actinomycetes</taxon>
        <taxon>Mycobacteriales</taxon>
        <taxon>Gordoniaceae</taxon>
        <taxon>Gordonia</taxon>
    </lineage>
</organism>
<comment type="caution">
    <text evidence="2">The sequence shown here is derived from an EMBL/GenBank/DDBJ whole genome shotgun (WGS) entry which is preliminary data.</text>
</comment>
<gene>
    <name evidence="2" type="ORF">EF294_06120</name>
</gene>
<feature type="transmembrane region" description="Helical" evidence="1">
    <location>
        <begin position="12"/>
        <end position="32"/>
    </location>
</feature>
<evidence type="ECO:0008006" key="4">
    <source>
        <dbReference type="Google" id="ProtNLM"/>
    </source>
</evidence>
<evidence type="ECO:0000313" key="2">
    <source>
        <dbReference type="EMBL" id="RPA64704.1"/>
    </source>
</evidence>
<feature type="transmembrane region" description="Helical" evidence="1">
    <location>
        <begin position="38"/>
        <end position="60"/>
    </location>
</feature>
<name>A0A3N4HEH8_9ACTN</name>
<protein>
    <recommendedName>
        <fullName evidence="4">Glycine zipper family protein</fullName>
    </recommendedName>
</protein>
<dbReference type="EMBL" id="RKMH01000004">
    <property type="protein sequence ID" value="RPA64704.1"/>
    <property type="molecule type" value="Genomic_DNA"/>
</dbReference>
<evidence type="ECO:0000256" key="1">
    <source>
        <dbReference type="SAM" id="Phobius"/>
    </source>
</evidence>
<proteinExistence type="predicted"/>
<keyword evidence="1" id="KW-0472">Membrane</keyword>